<dbReference type="Pfam" id="PF01459">
    <property type="entry name" value="Porin_3"/>
    <property type="match status" value="1"/>
</dbReference>
<keyword evidence="10" id="KW-0626">Porin</keyword>
<keyword evidence="7" id="KW-0653">Protein transport</keyword>
<reference evidence="15" key="1">
    <citation type="journal article" date="2018" name="Nat. Genet.">
        <title>Extensive intraspecific gene order and gene structural variations between Mo17 and other maize genomes.</title>
        <authorList>
            <person name="Sun S."/>
            <person name="Zhou Y."/>
            <person name="Chen J."/>
            <person name="Shi J."/>
            <person name="Zhao H."/>
            <person name="Zhao H."/>
            <person name="Song W."/>
            <person name="Zhang M."/>
            <person name="Cui Y."/>
            <person name="Dong X."/>
            <person name="Liu H."/>
            <person name="Ma X."/>
            <person name="Jiao Y."/>
            <person name="Wang B."/>
            <person name="Wei X."/>
            <person name="Stein J.C."/>
            <person name="Glaubitz J.C."/>
            <person name="Lu F."/>
            <person name="Yu G."/>
            <person name="Liang C."/>
            <person name="Fengler K."/>
            <person name="Li B."/>
            <person name="Rafalski A."/>
            <person name="Schnable P.S."/>
            <person name="Ware D.H."/>
            <person name="Buckler E.S."/>
            <person name="Lai J."/>
        </authorList>
    </citation>
    <scope>NUCLEOTIDE SEQUENCE [LARGE SCALE GENOMIC DNA]</scope>
    <source>
        <tissue evidence="15">Seedling</tissue>
    </source>
</reference>
<dbReference type="GO" id="GO:0005741">
    <property type="term" value="C:mitochondrial outer membrane"/>
    <property type="evidence" value="ECO:0007669"/>
    <property type="project" value="UniProtKB-SubCell"/>
</dbReference>
<dbReference type="AlphaFoldDB" id="A0A317Y8A9"/>
<dbReference type="CDD" id="cd07305">
    <property type="entry name" value="Porin3_Tom40"/>
    <property type="match status" value="1"/>
</dbReference>
<keyword evidence="15" id="KW-0675">Receptor</keyword>
<evidence type="ECO:0000256" key="14">
    <source>
        <dbReference type="SAM" id="MobiDB-lite"/>
    </source>
</evidence>
<dbReference type="InterPro" id="IPR037930">
    <property type="entry name" value="Tom40"/>
</dbReference>
<keyword evidence="12" id="KW-0472">Membrane</keyword>
<evidence type="ECO:0000256" key="6">
    <source>
        <dbReference type="ARBA" id="ARBA00022787"/>
    </source>
</evidence>
<dbReference type="GO" id="GO:0008320">
    <property type="term" value="F:protein transmembrane transporter activity"/>
    <property type="evidence" value="ECO:0007669"/>
    <property type="project" value="InterPro"/>
</dbReference>
<evidence type="ECO:0000256" key="7">
    <source>
        <dbReference type="ARBA" id="ARBA00022927"/>
    </source>
</evidence>
<comment type="subcellular location">
    <subcellularLocation>
        <location evidence="1">Mitochondrion outer membrane</location>
        <topology evidence="1">Multi-pass membrane protein</topology>
    </subcellularLocation>
</comment>
<dbReference type="GO" id="GO:0006811">
    <property type="term" value="P:monoatomic ion transport"/>
    <property type="evidence" value="ECO:0007669"/>
    <property type="project" value="UniProtKB-KW"/>
</dbReference>
<dbReference type="Proteomes" id="UP000251960">
    <property type="component" value="Chromosome 1"/>
</dbReference>
<evidence type="ECO:0000256" key="4">
    <source>
        <dbReference type="ARBA" id="ARBA00022452"/>
    </source>
</evidence>
<keyword evidence="11" id="KW-0496">Mitochondrion</keyword>
<dbReference type="EMBL" id="NCVQ01000001">
    <property type="protein sequence ID" value="PWZ54897.1"/>
    <property type="molecule type" value="Genomic_DNA"/>
</dbReference>
<evidence type="ECO:0000256" key="2">
    <source>
        <dbReference type="ARBA" id="ARBA00010510"/>
    </source>
</evidence>
<dbReference type="PANTHER" id="PTHR10802">
    <property type="entry name" value="MITOCHONDRIAL IMPORT RECEPTOR SUBUNIT TOM40"/>
    <property type="match status" value="1"/>
</dbReference>
<sequence>MGSVASAAVPPPPPQSALPQAGAPPYGPGLAGILPQMSKGEEKKDEKVDYLNLPCPVPFEEIQREALMSLKPELFEGLRFDFTKGLNQKFSLSHSIFMGSLEVPAQASETIKVPTAHYEFGANFLDPKLMLIGRVMTDGRLNARVKCDLTDNLTLKVNAQGSDYRAQFQIGNNAFYGANYIQSVTPNLSMGTEMFWLGHQRKSGIGFASRYNTDKMVGTLQVASTGIVALSYVQKISEKVSLASDFMYNHMSRDVTASFGYDYLLRQCRLRGKIDSNGVVAAYLEERLNMGVNFLLSAEIDHCKKNYKFGFGMTVGE</sequence>
<evidence type="ECO:0000256" key="9">
    <source>
        <dbReference type="ARBA" id="ARBA00023065"/>
    </source>
</evidence>
<dbReference type="InterPro" id="IPR023614">
    <property type="entry name" value="Porin_dom_sf"/>
</dbReference>
<dbReference type="ExpressionAtlas" id="A0A317Y8A9">
    <property type="expression patterns" value="baseline and differential"/>
</dbReference>
<keyword evidence="4" id="KW-1134">Transmembrane beta strand</keyword>
<accession>A0A317Y8A9</accession>
<dbReference type="FunFam" id="2.40.160.10:FF:000010">
    <property type="entry name" value="Mitochondrial import receptor subunit TOM40-1"/>
    <property type="match status" value="1"/>
</dbReference>
<keyword evidence="3" id="KW-0813">Transport</keyword>
<evidence type="ECO:0000256" key="10">
    <source>
        <dbReference type="ARBA" id="ARBA00023114"/>
    </source>
</evidence>
<evidence type="ECO:0000256" key="3">
    <source>
        <dbReference type="ARBA" id="ARBA00022448"/>
    </source>
</evidence>
<keyword evidence="8" id="KW-0007">Acetylation</keyword>
<organism evidence="15">
    <name type="scientific">Zea mays</name>
    <name type="common">Maize</name>
    <dbReference type="NCBI Taxonomy" id="4577"/>
    <lineage>
        <taxon>Eukaryota</taxon>
        <taxon>Viridiplantae</taxon>
        <taxon>Streptophyta</taxon>
        <taxon>Embryophyta</taxon>
        <taxon>Tracheophyta</taxon>
        <taxon>Spermatophyta</taxon>
        <taxon>Magnoliopsida</taxon>
        <taxon>Liliopsida</taxon>
        <taxon>Poales</taxon>
        <taxon>Poaceae</taxon>
        <taxon>PACMAD clade</taxon>
        <taxon>Panicoideae</taxon>
        <taxon>Andropogonodae</taxon>
        <taxon>Andropogoneae</taxon>
        <taxon>Tripsacinae</taxon>
        <taxon>Zea</taxon>
    </lineage>
</organism>
<gene>
    <name evidence="15" type="primary">TOM40-1_3</name>
    <name evidence="15" type="ORF">Zm00014a_027518</name>
</gene>
<keyword evidence="9" id="KW-0406">Ion transport</keyword>
<protein>
    <submittedName>
        <fullName evidence="15">Mitochondrial import receptor subunit TOM40-1</fullName>
    </submittedName>
</protein>
<keyword evidence="5" id="KW-0812">Transmembrane</keyword>
<evidence type="ECO:0000313" key="15">
    <source>
        <dbReference type="EMBL" id="PWZ54897.1"/>
    </source>
</evidence>
<name>A0A317Y8A9_MAIZE</name>
<evidence type="ECO:0000256" key="12">
    <source>
        <dbReference type="ARBA" id="ARBA00023136"/>
    </source>
</evidence>
<comment type="similarity">
    <text evidence="2">Belongs to the Tom40 family.</text>
</comment>
<proteinExistence type="inferred from homology"/>
<dbReference type="Gene3D" id="2.40.160.10">
    <property type="entry name" value="Porin"/>
    <property type="match status" value="1"/>
</dbReference>
<dbReference type="InterPro" id="IPR027246">
    <property type="entry name" value="Porin_Euk/Tom40"/>
</dbReference>
<keyword evidence="6" id="KW-1000">Mitochondrion outer membrane</keyword>
<evidence type="ECO:0000256" key="1">
    <source>
        <dbReference type="ARBA" id="ARBA00004374"/>
    </source>
</evidence>
<dbReference type="GO" id="GO:0015288">
    <property type="term" value="F:porin activity"/>
    <property type="evidence" value="ECO:0007669"/>
    <property type="project" value="UniProtKB-KW"/>
</dbReference>
<evidence type="ECO:0000256" key="13">
    <source>
        <dbReference type="ARBA" id="ARBA00058612"/>
    </source>
</evidence>
<dbReference type="GO" id="GO:0030150">
    <property type="term" value="P:protein import into mitochondrial matrix"/>
    <property type="evidence" value="ECO:0007669"/>
    <property type="project" value="InterPro"/>
</dbReference>
<comment type="caution">
    <text evidence="15">The sequence shown here is derived from an EMBL/GenBank/DDBJ whole genome shotgun (WGS) entry which is preliminary data.</text>
</comment>
<evidence type="ECO:0000256" key="11">
    <source>
        <dbReference type="ARBA" id="ARBA00023128"/>
    </source>
</evidence>
<comment type="function">
    <text evidence="13">Central component of the receptor complex responsible for the recognition and translocation of cytosolically synthesized mitochondrial preproteins. Together with TOM22 functions as the transit peptide receptor at the surface of the mitochondrion outer membrane and facilitates the movement of preproteins into the translocation pore. Directly involved in the pore formation.</text>
</comment>
<evidence type="ECO:0000256" key="8">
    <source>
        <dbReference type="ARBA" id="ARBA00022990"/>
    </source>
</evidence>
<dbReference type="GO" id="GO:0046930">
    <property type="term" value="C:pore complex"/>
    <property type="evidence" value="ECO:0007669"/>
    <property type="project" value="UniProtKB-KW"/>
</dbReference>
<feature type="region of interest" description="Disordered" evidence="14">
    <location>
        <begin position="1"/>
        <end position="35"/>
    </location>
</feature>
<evidence type="ECO:0000256" key="5">
    <source>
        <dbReference type="ARBA" id="ARBA00022692"/>
    </source>
</evidence>